<evidence type="ECO:0000313" key="1">
    <source>
        <dbReference type="EMBL" id="MBB4943138.1"/>
    </source>
</evidence>
<dbReference type="Proteomes" id="UP000534286">
    <property type="component" value="Unassembled WGS sequence"/>
</dbReference>
<name>A0A7W7WDS4_9ACTN</name>
<reference evidence="1 2" key="1">
    <citation type="submission" date="2020-08" db="EMBL/GenBank/DDBJ databases">
        <title>Sequencing the genomes of 1000 actinobacteria strains.</title>
        <authorList>
            <person name="Klenk H.-P."/>
        </authorList>
    </citation>
    <scope>NUCLEOTIDE SEQUENCE [LARGE SCALE GENOMIC DNA]</scope>
    <source>
        <strain evidence="1 2">DSM 43023</strain>
    </source>
</reference>
<dbReference type="AlphaFoldDB" id="A0A7W7WDS4"/>
<keyword evidence="2" id="KW-1185">Reference proteome</keyword>
<sequence length="85" mass="8831">MRRARPRLLCRTLACGAADLQVEVGPVEAPPAPIREEAAAPDCAELTATAPPASASRRSATWSRWSAINGETTTVGPSSIRAGTC</sequence>
<protein>
    <submittedName>
        <fullName evidence="1">Uncharacterized protein</fullName>
    </submittedName>
</protein>
<gene>
    <name evidence="1" type="ORF">FHR32_007538</name>
</gene>
<dbReference type="RefSeq" id="WP_184759059.1">
    <property type="nucleotide sequence ID" value="NZ_BAABEK010000077.1"/>
</dbReference>
<evidence type="ECO:0000313" key="2">
    <source>
        <dbReference type="Proteomes" id="UP000534286"/>
    </source>
</evidence>
<comment type="caution">
    <text evidence="1">The sequence shown here is derived from an EMBL/GenBank/DDBJ whole genome shotgun (WGS) entry which is preliminary data.</text>
</comment>
<proteinExistence type="predicted"/>
<organism evidence="1 2">
    <name type="scientific">Streptosporangium album</name>
    <dbReference type="NCBI Taxonomy" id="47479"/>
    <lineage>
        <taxon>Bacteria</taxon>
        <taxon>Bacillati</taxon>
        <taxon>Actinomycetota</taxon>
        <taxon>Actinomycetes</taxon>
        <taxon>Streptosporangiales</taxon>
        <taxon>Streptosporangiaceae</taxon>
        <taxon>Streptosporangium</taxon>
    </lineage>
</organism>
<accession>A0A7W7WDS4</accession>
<dbReference type="EMBL" id="JACHJU010000005">
    <property type="protein sequence ID" value="MBB4943138.1"/>
    <property type="molecule type" value="Genomic_DNA"/>
</dbReference>